<dbReference type="AlphaFoldDB" id="A0A0C9UMX9"/>
<name>A0A0C9UMX9_SPHS4</name>
<evidence type="ECO:0000313" key="3">
    <source>
        <dbReference type="Proteomes" id="UP000054279"/>
    </source>
</evidence>
<proteinExistence type="predicted"/>
<dbReference type="EMBL" id="KN837355">
    <property type="protein sequence ID" value="KIJ26831.1"/>
    <property type="molecule type" value="Genomic_DNA"/>
</dbReference>
<dbReference type="OrthoDB" id="6511194at2759"/>
<dbReference type="Proteomes" id="UP000054279">
    <property type="component" value="Unassembled WGS sequence"/>
</dbReference>
<feature type="compositionally biased region" description="Acidic residues" evidence="1">
    <location>
        <begin position="33"/>
        <end position="44"/>
    </location>
</feature>
<sequence length="332" mass="37735">MPRTSKVNLQCIKNLQPSKKKGSEPVLPPLELPESDPEDVEYCPEETGTGIDEEMIDFSGLFIIDEGMDEMDSQSDIDEDGEAEIQDDAQLLKIVTVLQDDQVAAQHEEKERMGGRKRKKHYTGNSLRSEQHHAANRRKLTQDPTHQFIERNEEQASLVTDSIGNDAEAIDEIQITSESDAPNADLESSQPLERDEADKMLQDMLHDLKDNAPMPVSDHALESLSWQDFPELRHAKVALSFKSKDSKLDVVFRSHITAMVATVNFYLDVELSYTWWEASILAAKAAGKSRKFAKNIREWLHTYLCHSKLPMHRYGCYHSSILQDEDLQEALQ</sequence>
<evidence type="ECO:0000256" key="1">
    <source>
        <dbReference type="SAM" id="MobiDB-lite"/>
    </source>
</evidence>
<reference evidence="2 3" key="1">
    <citation type="submission" date="2014-06" db="EMBL/GenBank/DDBJ databases">
        <title>Evolutionary Origins and Diversification of the Mycorrhizal Mutualists.</title>
        <authorList>
            <consortium name="DOE Joint Genome Institute"/>
            <consortium name="Mycorrhizal Genomics Consortium"/>
            <person name="Kohler A."/>
            <person name="Kuo A."/>
            <person name="Nagy L.G."/>
            <person name="Floudas D."/>
            <person name="Copeland A."/>
            <person name="Barry K.W."/>
            <person name="Cichocki N."/>
            <person name="Veneault-Fourrey C."/>
            <person name="LaButti K."/>
            <person name="Lindquist E.A."/>
            <person name="Lipzen A."/>
            <person name="Lundell T."/>
            <person name="Morin E."/>
            <person name="Murat C."/>
            <person name="Riley R."/>
            <person name="Ohm R."/>
            <person name="Sun H."/>
            <person name="Tunlid A."/>
            <person name="Henrissat B."/>
            <person name="Grigoriev I.V."/>
            <person name="Hibbett D.S."/>
            <person name="Martin F."/>
        </authorList>
    </citation>
    <scope>NUCLEOTIDE SEQUENCE [LARGE SCALE GENOMIC DNA]</scope>
    <source>
        <strain evidence="2 3">SS14</strain>
    </source>
</reference>
<feature type="compositionally biased region" description="Polar residues" evidence="1">
    <location>
        <begin position="1"/>
        <end position="17"/>
    </location>
</feature>
<gene>
    <name evidence="2" type="ORF">M422DRAFT_272034</name>
</gene>
<protein>
    <submittedName>
        <fullName evidence="2">Uncharacterized protein</fullName>
    </submittedName>
</protein>
<accession>A0A0C9UMX9</accession>
<evidence type="ECO:0000313" key="2">
    <source>
        <dbReference type="EMBL" id="KIJ26831.1"/>
    </source>
</evidence>
<feature type="region of interest" description="Disordered" evidence="1">
    <location>
        <begin position="1"/>
        <end position="51"/>
    </location>
</feature>
<dbReference type="HOGENOM" id="CLU_872019_0_0_1"/>
<keyword evidence="3" id="KW-1185">Reference proteome</keyword>
<organism evidence="2 3">
    <name type="scientific">Sphaerobolus stellatus (strain SS14)</name>
    <dbReference type="NCBI Taxonomy" id="990650"/>
    <lineage>
        <taxon>Eukaryota</taxon>
        <taxon>Fungi</taxon>
        <taxon>Dikarya</taxon>
        <taxon>Basidiomycota</taxon>
        <taxon>Agaricomycotina</taxon>
        <taxon>Agaricomycetes</taxon>
        <taxon>Phallomycetidae</taxon>
        <taxon>Geastrales</taxon>
        <taxon>Sphaerobolaceae</taxon>
        <taxon>Sphaerobolus</taxon>
    </lineage>
</organism>
<feature type="region of interest" description="Disordered" evidence="1">
    <location>
        <begin position="105"/>
        <end position="143"/>
    </location>
</feature>